<dbReference type="Proteomes" id="UP001601992">
    <property type="component" value="Unassembled WGS sequence"/>
</dbReference>
<keyword evidence="1" id="KW-1133">Transmembrane helix</keyword>
<accession>A0ABW6S713</accession>
<protein>
    <submittedName>
        <fullName evidence="2">DUF6676 family protein</fullName>
    </submittedName>
</protein>
<dbReference type="Pfam" id="PF20381">
    <property type="entry name" value="Rv1476"/>
    <property type="match status" value="1"/>
</dbReference>
<keyword evidence="1" id="KW-0472">Membrane</keyword>
<reference evidence="2 3" key="1">
    <citation type="submission" date="2024-10" db="EMBL/GenBank/DDBJ databases">
        <title>The Natural Products Discovery Center: Release of the First 8490 Sequenced Strains for Exploring Actinobacteria Biosynthetic Diversity.</title>
        <authorList>
            <person name="Kalkreuter E."/>
            <person name="Kautsar S.A."/>
            <person name="Yang D."/>
            <person name="Bader C.D."/>
            <person name="Teijaro C.N."/>
            <person name="Fluegel L."/>
            <person name="Davis C.M."/>
            <person name="Simpson J.R."/>
            <person name="Lauterbach L."/>
            <person name="Steele A.D."/>
            <person name="Gui C."/>
            <person name="Meng S."/>
            <person name="Li G."/>
            <person name="Viehrig K."/>
            <person name="Ye F."/>
            <person name="Su P."/>
            <person name="Kiefer A.F."/>
            <person name="Nichols A."/>
            <person name="Cepeda A.J."/>
            <person name="Yan W."/>
            <person name="Fan B."/>
            <person name="Jiang Y."/>
            <person name="Adhikari A."/>
            <person name="Zheng C.-J."/>
            <person name="Schuster L."/>
            <person name="Cowan T.M."/>
            <person name="Smanski M.J."/>
            <person name="Chevrette M.G."/>
            <person name="De Carvalho L.P.S."/>
            <person name="Shen B."/>
        </authorList>
    </citation>
    <scope>NUCLEOTIDE SEQUENCE [LARGE SCALE GENOMIC DNA]</scope>
    <source>
        <strain evidence="2 3">NPDC002593</strain>
    </source>
</reference>
<keyword evidence="1" id="KW-0812">Transmembrane</keyword>
<dbReference type="RefSeq" id="WP_387405773.1">
    <property type="nucleotide sequence ID" value="NZ_JBIAQY010000012.1"/>
</dbReference>
<comment type="caution">
    <text evidence="2">The sequence shown here is derived from an EMBL/GenBank/DDBJ whole genome shotgun (WGS) entry which is preliminary data.</text>
</comment>
<organism evidence="2 3">
    <name type="scientific">Nocardia jiangxiensis</name>
    <dbReference type="NCBI Taxonomy" id="282685"/>
    <lineage>
        <taxon>Bacteria</taxon>
        <taxon>Bacillati</taxon>
        <taxon>Actinomycetota</taxon>
        <taxon>Actinomycetes</taxon>
        <taxon>Mycobacteriales</taxon>
        <taxon>Nocardiaceae</taxon>
        <taxon>Nocardia</taxon>
    </lineage>
</organism>
<gene>
    <name evidence="2" type="ORF">ACFYXQ_30315</name>
</gene>
<evidence type="ECO:0000313" key="2">
    <source>
        <dbReference type="EMBL" id="MFF3572083.1"/>
    </source>
</evidence>
<feature type="transmembrane region" description="Helical" evidence="1">
    <location>
        <begin position="158"/>
        <end position="181"/>
    </location>
</feature>
<evidence type="ECO:0000313" key="3">
    <source>
        <dbReference type="Proteomes" id="UP001601992"/>
    </source>
</evidence>
<sequence>MLEASRPGWRLDETGWKMTVTFASVGTPRAAEIPPEVDVHTILAQLAADHVSVPEGDDPSDLESVVADTRDQGIPLSVVVVPGNPSPDSSLRDLATVVGKSEHGTVLVLSDDWAGTYSDTYSRYRLEKAEDIAKNRHGGHSVEATRAFVQSLETNGLISWPVFTYVLLLGVLVVTGGLYLVKRRRSQVVPEHAAADPVH</sequence>
<keyword evidence="3" id="KW-1185">Reference proteome</keyword>
<name>A0ABW6S713_9NOCA</name>
<dbReference type="InterPro" id="IPR046498">
    <property type="entry name" value="Rv1476-like"/>
</dbReference>
<evidence type="ECO:0000256" key="1">
    <source>
        <dbReference type="SAM" id="Phobius"/>
    </source>
</evidence>
<proteinExistence type="predicted"/>
<dbReference type="EMBL" id="JBIAQY010000012">
    <property type="protein sequence ID" value="MFF3572083.1"/>
    <property type="molecule type" value="Genomic_DNA"/>
</dbReference>